<dbReference type="InterPro" id="IPR038654">
    <property type="entry name" value="PINIT_sf"/>
</dbReference>
<evidence type="ECO:0000259" key="3">
    <source>
        <dbReference type="PROSITE" id="PS51466"/>
    </source>
</evidence>
<accession>A0A2H8TFX7</accession>
<dbReference type="GO" id="GO:0016925">
    <property type="term" value="P:protein sumoylation"/>
    <property type="evidence" value="ECO:0007669"/>
    <property type="project" value="UniProtKB-UniPathway"/>
</dbReference>
<dbReference type="Gene3D" id="2.60.120.780">
    <property type="entry name" value="PINIT domain"/>
    <property type="match status" value="1"/>
</dbReference>
<dbReference type="EMBL" id="GFXV01001156">
    <property type="protein sequence ID" value="MBW12961.1"/>
    <property type="molecule type" value="Transcribed_RNA"/>
</dbReference>
<dbReference type="PROSITE" id="PS51466">
    <property type="entry name" value="PINIT"/>
    <property type="match status" value="1"/>
</dbReference>
<comment type="similarity">
    <text evidence="2">Belongs to the PIAS family.</text>
</comment>
<dbReference type="GO" id="GO:0016874">
    <property type="term" value="F:ligase activity"/>
    <property type="evidence" value="ECO:0007669"/>
    <property type="project" value="UniProtKB-KW"/>
</dbReference>
<comment type="pathway">
    <text evidence="1">Protein modification; protein sumoylation.</text>
</comment>
<reference evidence="4" key="1">
    <citation type="submission" date="2017-10" db="EMBL/GenBank/DDBJ databases">
        <title>Transcriptome Assembly of Sugarcane Aphid Adults.</title>
        <authorList>
            <person name="Scully E.D."/>
            <person name="Palmer N.A."/>
            <person name="Geib S.M."/>
            <person name="Sarath G."/>
            <person name="Sattler S.E."/>
        </authorList>
    </citation>
    <scope>NUCLEOTIDE SEQUENCE</scope>
    <source>
        <tissue evidence="4">Whole body</tissue>
    </source>
</reference>
<gene>
    <name evidence="4" type="primary">PIAS1_4</name>
</gene>
<evidence type="ECO:0000256" key="1">
    <source>
        <dbReference type="ARBA" id="ARBA00004718"/>
    </source>
</evidence>
<keyword evidence="4" id="KW-0436">Ligase</keyword>
<dbReference type="Pfam" id="PF14324">
    <property type="entry name" value="PINIT"/>
    <property type="match status" value="1"/>
</dbReference>
<feature type="domain" description="PINIT" evidence="3">
    <location>
        <begin position="17"/>
        <end position="190"/>
    </location>
</feature>
<name>A0A2H8TFX7_9HEMI</name>
<proteinExistence type="inferred from homology"/>
<dbReference type="OrthoDB" id="10263264at2759"/>
<dbReference type="UniPathway" id="UPA00886"/>
<evidence type="ECO:0000256" key="2">
    <source>
        <dbReference type="ARBA" id="ARBA00005383"/>
    </source>
</evidence>
<organism evidence="4">
    <name type="scientific">Melanaphis sacchari</name>
    <dbReference type="NCBI Taxonomy" id="742174"/>
    <lineage>
        <taxon>Eukaryota</taxon>
        <taxon>Metazoa</taxon>
        <taxon>Ecdysozoa</taxon>
        <taxon>Arthropoda</taxon>
        <taxon>Hexapoda</taxon>
        <taxon>Insecta</taxon>
        <taxon>Pterygota</taxon>
        <taxon>Neoptera</taxon>
        <taxon>Paraneoptera</taxon>
        <taxon>Hemiptera</taxon>
        <taxon>Sternorrhyncha</taxon>
        <taxon>Aphidomorpha</taxon>
        <taxon>Aphidoidea</taxon>
        <taxon>Aphididae</taxon>
        <taxon>Aphidini</taxon>
        <taxon>Melanaphis</taxon>
    </lineage>
</organism>
<protein>
    <submittedName>
        <fullName evidence="4">E3 SUMO-protein ligase PIAS1</fullName>
    </submittedName>
</protein>
<dbReference type="AlphaFoldDB" id="A0A2H8TFX7"/>
<evidence type="ECO:0000313" key="4">
    <source>
        <dbReference type="EMBL" id="MBW12961.1"/>
    </source>
</evidence>
<sequence length="211" mass="24266">MLSNQQNLNSEDQDSITSGNNNSFMQSTFNYKFNNVPFYEVIEDIIKPTLLKSSGKCTLENSPSGLMECAFNHTMSNEQATLISLNRDFTKKTADFVYQYQIRICQSEVGRSEVTDYLPLGLHIRIENETCSLPPIARYIQSGTEYRRVGRPINCTQHLKLSPLVSNSIIVNWIPDEKNYAFAMFIVKELNANTLIKKTSRKRSKEFRRDN</sequence>
<dbReference type="InterPro" id="IPR023321">
    <property type="entry name" value="PINIT"/>
</dbReference>